<evidence type="ECO:0000256" key="5">
    <source>
        <dbReference type="ARBA" id="ARBA00023077"/>
    </source>
</evidence>
<dbReference type="Proteomes" id="UP000594042">
    <property type="component" value="Chromosome"/>
</dbReference>
<dbReference type="EMBL" id="AP023322">
    <property type="protein sequence ID" value="BCI64845.1"/>
    <property type="molecule type" value="Genomic_DNA"/>
</dbReference>
<dbReference type="GO" id="GO:0009279">
    <property type="term" value="C:cell outer membrane"/>
    <property type="evidence" value="ECO:0007669"/>
    <property type="project" value="UniProtKB-SubCell"/>
</dbReference>
<gene>
    <name evidence="12" type="ORF">Cop2CBH44_31980</name>
</gene>
<accession>A0A7G1HYS1</accession>
<evidence type="ECO:0000313" key="13">
    <source>
        <dbReference type="Proteomes" id="UP000594042"/>
    </source>
</evidence>
<keyword evidence="5 9" id="KW-0798">TonB box</keyword>
<evidence type="ECO:0000259" key="10">
    <source>
        <dbReference type="Pfam" id="PF00593"/>
    </source>
</evidence>
<evidence type="ECO:0000256" key="1">
    <source>
        <dbReference type="ARBA" id="ARBA00004571"/>
    </source>
</evidence>
<dbReference type="Pfam" id="PF00593">
    <property type="entry name" value="TonB_dep_Rec_b-barrel"/>
    <property type="match status" value="1"/>
</dbReference>
<evidence type="ECO:0000256" key="4">
    <source>
        <dbReference type="ARBA" id="ARBA00022692"/>
    </source>
</evidence>
<dbReference type="InterPro" id="IPR023997">
    <property type="entry name" value="TonB-dep_OMP_SusC/RagA_CS"/>
</dbReference>
<evidence type="ECO:0000256" key="7">
    <source>
        <dbReference type="ARBA" id="ARBA00023237"/>
    </source>
</evidence>
<feature type="domain" description="TonB-dependent receptor plug" evidence="11">
    <location>
        <begin position="118"/>
        <end position="223"/>
    </location>
</feature>
<dbReference type="AlphaFoldDB" id="A0A7G1HYS1"/>
<sequence length="1044" mass="116921">MNDFKYLRTAICIIASFFTFASYGQKIDITGAVLDSINKEPLIGVTVMEKGTTNGVSADFDGKFKIQAAPKATLIFSCVGYTSKEVKLSGQRNITVLMQQASKTLDEFVVIGYGIQRKSDITGSISSISGKDVNDVPVASALQALQGKASGVNIIQNTGAPGSNTTIKIRGTGTVNDADPLYVVDGFIVDDINHINPNDIANIEIFKDAASSAVYGARAANGVVSITTKSGESGKTKITFDGYVGISNPWKKIDVMGVDDYALMQDYINGTSIYSSDGRLYYSKNGDNSYQFDDHKYFLVDTIRRNSPSNWWDAITRTGFKQQYNISVSGGNEKTKFMVSASYYDEKGIVNTSDYKRFNTRININQKLASWLNMTANLSYANEDRNIVPEGSNSVLKRALYQNPLIYTYDTRGYWSEDHPLAMIDRNHNKINRDRFDMNLNLSADITKYLVYQFKASYYLVPETTNKFTEVNNLETDFAMTDLTTVYKMKTSTNKWEINNLLTFNWYNDIHNITVLAGQTAEGYKYGYQESTRKGTPSNAKDQWYLSSAFTGDKTYGLDREWTAVGVIGRINYNVLDRYLLQANIRADGSSKFSKNNRWGYFPSVSVGWKFSSEPFMQRASWMDLGKLRVGWGILGNNRIDELARYTYLTNQYNYPYGQGNHILQPGITATTLGNPDIKWEKTETFNVGLDFAFLRNSITFGIEYFNKHTTDMLLAVPTVSSAGLDTDPMTNAGAVRNYGIETSLSYKKQINKFGFEVGFNLSWIKNKVTSLGTGNEPIYGSYLSEGSIVDYVTKTAVGMPIGSFYGYVTDGIFNTYEEVKASAQYEPGKLDHEQTTRPGDFRFKDLNGDGKITAEDRTYLGSPLPDFVFGIPLQFSYGDFDLNIFFQGQTGNKIFNVMDYYLYNAAEGNVYADIRSKHWSGQLAENRAFFPLNTDAEVPDLDSSDSPRNFRSSDFFVKDGSYLRLKELRLSYNVPKKLISKWKIDNLSFSLTAYNLLTFTGYDGFDPEVGKVSGTESNNLSMGVDHGNYPQARSFTLGFKIGL</sequence>
<organism evidence="12 13">
    <name type="scientific">Coprobacter secundus subsp. similis</name>
    <dbReference type="NCBI Taxonomy" id="2751153"/>
    <lineage>
        <taxon>Bacteria</taxon>
        <taxon>Pseudomonadati</taxon>
        <taxon>Bacteroidota</taxon>
        <taxon>Bacteroidia</taxon>
        <taxon>Bacteroidales</taxon>
        <taxon>Barnesiellaceae</taxon>
        <taxon>Coprobacter</taxon>
    </lineage>
</organism>
<dbReference type="Pfam" id="PF13715">
    <property type="entry name" value="CarbopepD_reg_2"/>
    <property type="match status" value="1"/>
</dbReference>
<evidence type="ECO:0000256" key="6">
    <source>
        <dbReference type="ARBA" id="ARBA00023136"/>
    </source>
</evidence>
<reference evidence="13" key="1">
    <citation type="submission" date="2020-07" db="EMBL/GenBank/DDBJ databases">
        <title>Complete genome sequencing of Coprobacter sp. strain 2CBH44.</title>
        <authorList>
            <person name="Sakamoto M."/>
            <person name="Murakami T."/>
            <person name="Mori H."/>
        </authorList>
    </citation>
    <scope>NUCLEOTIDE SEQUENCE [LARGE SCALE GENOMIC DNA]</scope>
    <source>
        <strain evidence="13">2CBH44</strain>
    </source>
</reference>
<dbReference type="Gene3D" id="2.60.40.1120">
    <property type="entry name" value="Carboxypeptidase-like, regulatory domain"/>
    <property type="match status" value="1"/>
</dbReference>
<comment type="similarity">
    <text evidence="8 9">Belongs to the TonB-dependent receptor family.</text>
</comment>
<dbReference type="InterPro" id="IPR036942">
    <property type="entry name" value="Beta-barrel_TonB_sf"/>
</dbReference>
<dbReference type="KEGG" id="copr:Cop2CBH44_31980"/>
<feature type="domain" description="TonB-dependent receptor-like beta-barrel" evidence="10">
    <location>
        <begin position="407"/>
        <end position="848"/>
    </location>
</feature>
<dbReference type="NCBIfam" id="TIGR04057">
    <property type="entry name" value="SusC_RagA_signa"/>
    <property type="match status" value="1"/>
</dbReference>
<evidence type="ECO:0000256" key="3">
    <source>
        <dbReference type="ARBA" id="ARBA00022452"/>
    </source>
</evidence>
<keyword evidence="6 8" id="KW-0472">Membrane</keyword>
<dbReference type="NCBIfam" id="TIGR04056">
    <property type="entry name" value="OMP_RagA_SusC"/>
    <property type="match status" value="1"/>
</dbReference>
<keyword evidence="13" id="KW-1185">Reference proteome</keyword>
<dbReference type="InterPro" id="IPR012910">
    <property type="entry name" value="Plug_dom"/>
</dbReference>
<evidence type="ECO:0000256" key="8">
    <source>
        <dbReference type="PROSITE-ProRule" id="PRU01360"/>
    </source>
</evidence>
<dbReference type="FunFam" id="2.170.130.10:FF:000008">
    <property type="entry name" value="SusC/RagA family TonB-linked outer membrane protein"/>
    <property type="match status" value="1"/>
</dbReference>
<evidence type="ECO:0000256" key="2">
    <source>
        <dbReference type="ARBA" id="ARBA00022448"/>
    </source>
</evidence>
<keyword evidence="3 8" id="KW-1134">Transmembrane beta strand</keyword>
<keyword evidence="4 8" id="KW-0812">Transmembrane</keyword>
<dbReference type="SUPFAM" id="SSF49464">
    <property type="entry name" value="Carboxypeptidase regulatory domain-like"/>
    <property type="match status" value="1"/>
</dbReference>
<evidence type="ECO:0000313" key="12">
    <source>
        <dbReference type="EMBL" id="BCI64845.1"/>
    </source>
</evidence>
<protein>
    <submittedName>
        <fullName evidence="12">SusC/RagA family TonB-linked outer membrane protein</fullName>
    </submittedName>
</protein>
<dbReference type="InterPro" id="IPR039426">
    <property type="entry name" value="TonB-dep_rcpt-like"/>
</dbReference>
<evidence type="ECO:0000259" key="11">
    <source>
        <dbReference type="Pfam" id="PF07715"/>
    </source>
</evidence>
<dbReference type="InterPro" id="IPR037066">
    <property type="entry name" value="Plug_dom_sf"/>
</dbReference>
<dbReference type="InterPro" id="IPR008969">
    <property type="entry name" value="CarboxyPept-like_regulatory"/>
</dbReference>
<dbReference type="PROSITE" id="PS52016">
    <property type="entry name" value="TONB_DEPENDENT_REC_3"/>
    <property type="match status" value="1"/>
</dbReference>
<evidence type="ECO:0000256" key="9">
    <source>
        <dbReference type="RuleBase" id="RU003357"/>
    </source>
</evidence>
<dbReference type="InterPro" id="IPR023996">
    <property type="entry name" value="TonB-dep_OMP_SusC/RagA"/>
</dbReference>
<proteinExistence type="inferred from homology"/>
<dbReference type="Gene3D" id="2.170.130.10">
    <property type="entry name" value="TonB-dependent receptor, plug domain"/>
    <property type="match status" value="1"/>
</dbReference>
<dbReference type="RefSeq" id="WP_200755204.1">
    <property type="nucleotide sequence ID" value="NZ_AP023322.1"/>
</dbReference>
<keyword evidence="2 8" id="KW-0813">Transport</keyword>
<dbReference type="SUPFAM" id="SSF56935">
    <property type="entry name" value="Porins"/>
    <property type="match status" value="1"/>
</dbReference>
<comment type="subcellular location">
    <subcellularLocation>
        <location evidence="1 8">Cell outer membrane</location>
        <topology evidence="1 8">Multi-pass membrane protein</topology>
    </subcellularLocation>
</comment>
<dbReference type="Pfam" id="PF07715">
    <property type="entry name" value="Plug"/>
    <property type="match status" value="1"/>
</dbReference>
<name>A0A7G1HYS1_9BACT</name>
<keyword evidence="7 8" id="KW-0998">Cell outer membrane</keyword>
<dbReference type="InterPro" id="IPR000531">
    <property type="entry name" value="Beta-barrel_TonB"/>
</dbReference>
<dbReference type="Gene3D" id="2.40.170.20">
    <property type="entry name" value="TonB-dependent receptor, beta-barrel domain"/>
    <property type="match status" value="1"/>
</dbReference>